<gene>
    <name evidence="2" type="ORF">SAMN04489764_4804</name>
</gene>
<feature type="signal peptide" evidence="1">
    <location>
        <begin position="1"/>
        <end position="29"/>
    </location>
</feature>
<keyword evidence="1" id="KW-0732">Signal</keyword>
<dbReference type="AlphaFoldDB" id="A0A1H1HTG7"/>
<feature type="chain" id="PRO_5039521814" description="Ig-like domain (Group 3)" evidence="1">
    <location>
        <begin position="30"/>
        <end position="450"/>
    </location>
</feature>
<dbReference type="OrthoDB" id="3447380at2"/>
<reference evidence="2 3" key="1">
    <citation type="submission" date="2016-10" db="EMBL/GenBank/DDBJ databases">
        <authorList>
            <person name="de Groot N.N."/>
        </authorList>
    </citation>
    <scope>NUCLEOTIDE SEQUENCE [LARGE SCALE GENOMIC DNA]</scope>
    <source>
        <strain evidence="2 3">DSM 43794</strain>
    </source>
</reference>
<evidence type="ECO:0000313" key="3">
    <source>
        <dbReference type="Proteomes" id="UP000217103"/>
    </source>
</evidence>
<evidence type="ECO:0000313" key="2">
    <source>
        <dbReference type="EMBL" id="SDR28712.1"/>
    </source>
</evidence>
<dbReference type="STRING" id="35622.SAMN04489764_4804"/>
<name>A0A1H1HTG7_9ACTN</name>
<dbReference type="EMBL" id="FNKK01000002">
    <property type="protein sequence ID" value="SDR28712.1"/>
    <property type="molecule type" value="Genomic_DNA"/>
</dbReference>
<protein>
    <recommendedName>
        <fullName evidence="4">Ig-like domain (Group 3)</fullName>
    </recommendedName>
</protein>
<dbReference type="RefSeq" id="WP_093262149.1">
    <property type="nucleotide sequence ID" value="NZ_FNKK01000002.1"/>
</dbReference>
<evidence type="ECO:0000256" key="1">
    <source>
        <dbReference type="SAM" id="SignalP"/>
    </source>
</evidence>
<proteinExistence type="predicted"/>
<organism evidence="2 3">
    <name type="scientific">Thermostaphylospora chromogena</name>
    <dbReference type="NCBI Taxonomy" id="35622"/>
    <lineage>
        <taxon>Bacteria</taxon>
        <taxon>Bacillati</taxon>
        <taxon>Actinomycetota</taxon>
        <taxon>Actinomycetes</taxon>
        <taxon>Streptosporangiales</taxon>
        <taxon>Thermomonosporaceae</taxon>
        <taxon>Thermostaphylospora</taxon>
    </lineage>
</organism>
<keyword evidence="3" id="KW-1185">Reference proteome</keyword>
<accession>A0A1H1HTG7</accession>
<evidence type="ECO:0008006" key="4">
    <source>
        <dbReference type="Google" id="ProtNLM"/>
    </source>
</evidence>
<dbReference type="Proteomes" id="UP000217103">
    <property type="component" value="Unassembled WGS sequence"/>
</dbReference>
<sequence length="450" mass="50690">MQQRMRAIAVALAMAAGALALANPAAAKAAPDAVKLRVDPGRITVGDSPVKATFTFYTRNAEKAEIQIKAPGIGAPTSLKLKRSTEGRLTKWTATEEFDSTSRAGRWNVLAIAHADGAEDSTRRSFEVVHVKNTRITGFDARPESRVEKGDRITVSGRLQIADGDDWDGYRGRTVTITFRDRGTDAYRHVKKVRTGKGGWFKARVRADESGWWRAEYDGDRRARGSVSDTDYVRVQKRTRYSRIVGFDASPEPVAKGKRLTFRGTLQVGDRRDWDAHRGQRVDILFKADGSKRWERVAADRTDRRGRFHARAEAETSGWFKAVYDGRRGVRGADSRGDHVKVVQPKADTRIVGFDAYREPAKRGGHLHFKGRLQVKENGSWEGLKADVKLYFKARGSDEYRPVKTVRTSGSGWFRTAHKVWRSGHWKVVYGGDRDTERSESARDYVHVRR</sequence>